<evidence type="ECO:0000313" key="4">
    <source>
        <dbReference type="EMBL" id="PLW47861.1"/>
    </source>
</evidence>
<reference evidence="5 6" key="1">
    <citation type="submission" date="2017-11" db="EMBL/GenBank/DDBJ databases">
        <title>De novo assembly and phasing of dikaryotic genomes from two isolates of Puccinia coronata f. sp. avenae, the causal agent of oat crown rust.</title>
        <authorList>
            <person name="Miller M.E."/>
            <person name="Zhang Y."/>
            <person name="Omidvar V."/>
            <person name="Sperschneider J."/>
            <person name="Schwessinger B."/>
            <person name="Raley C."/>
            <person name="Palmer J.M."/>
            <person name="Garnica D."/>
            <person name="Upadhyaya N."/>
            <person name="Rathjen J."/>
            <person name="Taylor J.M."/>
            <person name="Park R.F."/>
            <person name="Dodds P.N."/>
            <person name="Hirsch C.D."/>
            <person name="Kianian S.F."/>
            <person name="Figueroa M."/>
        </authorList>
    </citation>
    <scope>NUCLEOTIDE SEQUENCE [LARGE SCALE GENOMIC DNA]</scope>
    <source>
        <strain evidence="2">12NC29</strain>
        <strain evidence="3">12SD80</strain>
    </source>
</reference>
<evidence type="ECO:0000313" key="3">
    <source>
        <dbReference type="EMBL" id="PLW39166.1"/>
    </source>
</evidence>
<dbReference type="EMBL" id="PGCJ01000982">
    <property type="protein sequence ID" value="PLW12445.1"/>
    <property type="molecule type" value="Genomic_DNA"/>
</dbReference>
<dbReference type="AlphaFoldDB" id="A0A2N5UNE1"/>
<organism evidence="3 6">
    <name type="scientific">Puccinia coronata f. sp. avenae</name>
    <dbReference type="NCBI Taxonomy" id="200324"/>
    <lineage>
        <taxon>Eukaryota</taxon>
        <taxon>Fungi</taxon>
        <taxon>Dikarya</taxon>
        <taxon>Basidiomycota</taxon>
        <taxon>Pucciniomycotina</taxon>
        <taxon>Pucciniomycetes</taxon>
        <taxon>Pucciniales</taxon>
        <taxon>Pucciniaceae</taxon>
        <taxon>Puccinia</taxon>
    </lineage>
</organism>
<gene>
    <name evidence="4" type="ORF">PCANC_07885</name>
    <name evidence="2" type="ORF">PCANC_19161</name>
    <name evidence="3" type="ORF">PCASD_07640</name>
</gene>
<evidence type="ECO:0000313" key="6">
    <source>
        <dbReference type="Proteomes" id="UP000235392"/>
    </source>
</evidence>
<dbReference type="Proteomes" id="UP000235392">
    <property type="component" value="Unassembled WGS sequence"/>
</dbReference>
<dbReference type="Proteomes" id="UP000235388">
    <property type="component" value="Unassembled WGS sequence"/>
</dbReference>
<evidence type="ECO:0000256" key="1">
    <source>
        <dbReference type="SAM" id="MobiDB-lite"/>
    </source>
</evidence>
<feature type="region of interest" description="Disordered" evidence="1">
    <location>
        <begin position="48"/>
        <end position="80"/>
    </location>
</feature>
<evidence type="ECO:0000313" key="2">
    <source>
        <dbReference type="EMBL" id="PLW12445.1"/>
    </source>
</evidence>
<comment type="caution">
    <text evidence="3">The sequence shown here is derived from an EMBL/GenBank/DDBJ whole genome shotgun (WGS) entry which is preliminary data.</text>
</comment>
<evidence type="ECO:0000313" key="5">
    <source>
        <dbReference type="Proteomes" id="UP000235388"/>
    </source>
</evidence>
<name>A0A2N5UNE1_9BASI</name>
<dbReference type="EMBL" id="PGCJ01000107">
    <property type="protein sequence ID" value="PLW47861.1"/>
    <property type="molecule type" value="Genomic_DNA"/>
</dbReference>
<accession>A0A2N5UNE1</accession>
<proteinExistence type="predicted"/>
<sequence length="80" mass="8969">MLFGGFASVRNKELVKNPPDTRLRGRICRIRMSDVLYPTPTRLILSLSRMERPGDPPGGPPSERGAHRAARQYCRPGPLK</sequence>
<keyword evidence="5" id="KW-1185">Reference proteome</keyword>
<protein>
    <submittedName>
        <fullName evidence="3">Uncharacterized protein</fullName>
    </submittedName>
</protein>
<dbReference type="EMBL" id="PGCI01000118">
    <property type="protein sequence ID" value="PLW39166.1"/>
    <property type="molecule type" value="Genomic_DNA"/>
</dbReference>